<comment type="caution">
    <text evidence="1">The sequence shown here is derived from an EMBL/GenBank/DDBJ whole genome shotgun (WGS) entry which is preliminary data.</text>
</comment>
<proteinExistence type="predicted"/>
<dbReference type="RefSeq" id="WP_184822066.1">
    <property type="nucleotide sequence ID" value="NZ_BMTK01000038.1"/>
</dbReference>
<dbReference type="Proteomes" id="UP000579523">
    <property type="component" value="Unassembled WGS sequence"/>
</dbReference>
<dbReference type="AlphaFoldDB" id="A0A7W7PRD6"/>
<dbReference type="EMBL" id="JACHJI010000005">
    <property type="protein sequence ID" value="MBB4899477.1"/>
    <property type="molecule type" value="Genomic_DNA"/>
</dbReference>
<keyword evidence="2" id="KW-1185">Reference proteome</keyword>
<dbReference type="InterPro" id="IPR015947">
    <property type="entry name" value="PUA-like_sf"/>
</dbReference>
<evidence type="ECO:0000313" key="2">
    <source>
        <dbReference type="Proteomes" id="UP000579523"/>
    </source>
</evidence>
<name>A0A7W7PRD6_9ACTN</name>
<dbReference type="SUPFAM" id="SSF88697">
    <property type="entry name" value="PUA domain-like"/>
    <property type="match status" value="1"/>
</dbReference>
<organism evidence="1 2">
    <name type="scientific">Streptomyces griseomycini</name>
    <dbReference type="NCBI Taxonomy" id="66895"/>
    <lineage>
        <taxon>Bacteria</taxon>
        <taxon>Bacillati</taxon>
        <taxon>Actinomycetota</taxon>
        <taxon>Actinomycetes</taxon>
        <taxon>Kitasatosporales</taxon>
        <taxon>Streptomycetaceae</taxon>
        <taxon>Streptomyces</taxon>
    </lineage>
</organism>
<gene>
    <name evidence="1" type="ORF">FHS37_003537</name>
</gene>
<sequence length="113" mass="12431">MSIVALPEGDWIRGITTRQPPAACIPAGAKTVENRPARWRPGWMLLYVGKAIDRLALRTPLIARTIRSRDLVMGAVIGVAHIIDCHQDFDDAAGKCGYCNLRIHPTLVSGRRC</sequence>
<reference evidence="1 2" key="1">
    <citation type="submission" date="2020-08" db="EMBL/GenBank/DDBJ databases">
        <title>Genomic Encyclopedia of Type Strains, Phase III (KMG-III): the genomes of soil and plant-associated and newly described type strains.</title>
        <authorList>
            <person name="Whitman W."/>
        </authorList>
    </citation>
    <scope>NUCLEOTIDE SEQUENCE [LARGE SCALE GENOMIC DNA]</scope>
    <source>
        <strain evidence="1 2">CECT 3273</strain>
    </source>
</reference>
<evidence type="ECO:0000313" key="1">
    <source>
        <dbReference type="EMBL" id="MBB4899477.1"/>
    </source>
</evidence>
<protein>
    <submittedName>
        <fullName evidence="1">Uncharacterized protein</fullName>
    </submittedName>
</protein>
<accession>A0A7W7PRD6</accession>